<dbReference type="Proteomes" id="UP000663440">
    <property type="component" value="Chromosome"/>
</dbReference>
<feature type="domain" description="PKD/Chitinase" evidence="2">
    <location>
        <begin position="2372"/>
        <end position="2452"/>
    </location>
</feature>
<dbReference type="RefSeq" id="WP_207298488.1">
    <property type="nucleotide sequence ID" value="NZ_CP071448.1"/>
</dbReference>
<dbReference type="Pfam" id="PF13585">
    <property type="entry name" value="CHU_C"/>
    <property type="match status" value="1"/>
</dbReference>
<dbReference type="InterPro" id="IPR025667">
    <property type="entry name" value="SprB_repeat"/>
</dbReference>
<dbReference type="Pfam" id="PF13573">
    <property type="entry name" value="SprB"/>
    <property type="match status" value="12"/>
</dbReference>
<evidence type="ECO:0000256" key="1">
    <source>
        <dbReference type="SAM" id="SignalP"/>
    </source>
</evidence>
<dbReference type="NCBIfam" id="TIGR04131">
    <property type="entry name" value="Bac_Flav_CTERM"/>
    <property type="match status" value="1"/>
</dbReference>
<evidence type="ECO:0000313" key="3">
    <source>
        <dbReference type="EMBL" id="QSW91370.1"/>
    </source>
</evidence>
<keyword evidence="1" id="KW-0732">Signal</keyword>
<sequence length="7002" mass="723633">MKKPTTLKLVLAVLLCIQSFVMFSQKNFTPRFDTSLKGDMLLIGNNILNRDVRNNERPNNAFNSTSQNNNDLNMQYIDIDNDNTTFSSSSANLAVPQTSRECYKIVYAGLYWAGIYSQGAVNNGTVNRNNLGSIKIKLPNQTAYTDITGQLIYDYYPSTSNGDQMPYAYYYDATALVQALANPEGTYTVANIISGRGQINGGFSAGWNLFVVYEDPKSSAKYITSFDGFRWIQASSGPVTYDISGFKTIPTGSVKAKLAFAALEGDVNLTGDKYSINNTDISTAERPVNNFFNSTINDTNGPYTARNPASGNTLGFEAGILNVPNPATAAYPGGSVIKNNDTSAQLKLTTSGDGYGLFFNAFNVEIIEPKIVLTKIVKNAAGANIGGQNVTMGQTLNYEIGFRNTGNDNATSFTIRDQLPINIIFNYPADIVSLPSGVTVQSYNATTRNIVFAVNNNVVKVGDPEKVISFKVQVVPDCHMLSEACSNSIDNSAYATYKGTQNTTFTISDDPSVNTNTGCILVPKATNFLVGIDGCKFSENVTLCGETINLTAANGYTNYTWYSDEARTQQIGSGQTITVKDPGTYYVYNLAAAPCRSISQEFVVSRFGATTQNPVIPFADQVVTCPNDGKKLPNIFLCGGNASRQITTSISDASSIIWEKLNEGSCAAVTNQNCANENTSCTWTQVASGPSYNANIAGQFRLTLNYTGGCFNRFYFNVYTNALTPTETHKDITCGTPGSITIGGVPAGYEYAISTDPNGTIGAYQSSNTFTINTPNSYTVHIRQVGVTTNPCIFTVPSILIRDRSLNISTVVTQPLCNGQKGTIKVGAENIDPQYYYYIYNSGGTLVNSFGPTANADYTFANLDPGTYRVRVTNGAVGGAPAPTCDKSVNVTINPVPAALNATAALTVPLTSCSNGKIVVTTTGGTAPYYHFINGSTTFQLSNEIEVTAPGTFNILVVDANNCSTTTSITVTANPKPVYTISKTEINCNGETAQISVNVTNANGYTLQYSIDNGATFSSNPVFPNLTGGTYNVVVRYTLSGTTCTDPAVALVIDAPANALSASAGVSELAGCDPSGNGYGKVRITNPQGGTPPYTYSFNGGTSYGTSNEAYVAPGTYTLYVRDSKGCTFAMPGVVLDPKPADPTIAVGAPVYNCNGTATSTVTVTNNGGANYTYEYYLDNVLNTNTPPNVFLNVPSGSHTVSVKYNLVSVPTYSNLLIEDFGSGGTTTTPGIASAYCFNDQRVNPPYTCSLNGTPTRSVEDNQYSVTSFFWRGDDPNSNNSGAWFHFKDHTTNPNNLAGVGDANGRYLLVNIGAAAGPYGVLYSKPIIDVIPNQPVMVSLYVGNLLNTGVNGAAPIVRFELVNSAGTVVATEDTGKIAEAANDPNRTKWVPINISLNPGNNTNLTFRIRSGSVQYGGNDIVIDDIWVRQIPKSCISQKDFPIVIDSNKAFSASITGVKNVTCNGGNNGEITIAAQNFNLPYGFDYSINNGTTWINSKVSPVTITGLTSQTYAIQIRYNNSVSTCSFPFSQPITAPAALAVTAQVTSQPTCTNGASITATVTGGTPSYQYELRQNNGTTVVVPFQTSNVFTNIPSGTYRIVVRDANSCSSPASATVNITSPNAPTASLAASSDLCYDTVNQATLVVTATGTGTLTYSLDGAAAQTSNTFTNVGPGTHNILVTDSNNCTAAISNIVIAPQLQGSATISKTLDCTTSPNATITVSITGGTSAFTYKVRRNSAAYGSSINVTGNSFVYTATTAATYTFEITDSKGCITTTSAIISPLTNPTVTATKVDATCNGASTGSVQLVGAGGSGSYTYLFYRSTTTPVPTTYTTQSNYTGLAAGTYNFRVMDSNGCTSAVGSITIAEPTTLTATASATAFSCNASNVKQAATVTIAVPTTGTAPYQYSFDGGTTFSSTRTLSVTDNGTNQTISYVVSDAQGCKTPVQTITINRLNPPTDISFSSNAVTCTATTTTVTATATNGVGTLTYSITSPAASAASNTTGVFPGLAAGTYNFRVTDANGCYFDKPYTITPVTPIAVVGNKTSDALCKGGATGSGTYTVSGNATVGAYTFTLTAGTLGSGTLTKSGNTLTLSNVVAGTYTVRVTDNATGCTANASIVIAEPANALTFTAAASNVNCNNDNSQITVTAAGGTPNYTYAAVRSGAAVPTVYAASNVVTVDTNSGADLVWDVYVKDTNGCITRNAVTVAADNLPTVTATNGNQCTASGNSFTITATGTGLAPLTYSIDGTSFQTGNTFNVAAGTYTVTVKDRNGCTATTATALTIYPQLTTVGVVTKELDCTATPNATITVTIGGGRSQFTYTVQKGSGTPSASSAPISGPTFTYSVTPANADTYTFVVRDANGCQSTVVTKVDPISNPTVTAVQTNASCNGASDGSVTLTGAGGSGGFTYSNNASTGFTTNPTFTGLAAGSYTFYVRDSKGCQGSVAVTITQPSTLAATITTVPFSCNAANGKVAGTVTINVTAGTGTAPYEYSFNGSAFSSNNVLTLNDNGADQPFTYSVRDAKGCPVTGSGTLLRLNPPTDLTFASPAVTCTATTTTVTLTATNGVGTLRYETIAPSPVIIAKQTSNSFAGLAPGSYTFRVTDANGCYYTEAYVVSPVTPISVTGNKTSDVLCRGGSTGSGTYTVSGNATVGAYTFTLTAGTLGSGTLTKSGNTLTLSNVAAGTYTVQVTDTATGCTNSASIVIGQPAANLAITSAVATNANCNNDNSQITVTATGGTPNYTYAYAISPSTVPSSPYTNSAILTVDTNSGANMVWDVYVKDANGCTVKSTVTVIMDAMPAVTNVTVNNQCTASGSGFTITATATGLAPLTYGIAGPTGAFQTSNTFTVPAGSYTVYVKDANGCIASAPAATTVYPQLTVTGTVTKELDCTATPNATITVTIGGGRSQFTYTVQKGSGTPSTASAPISGPTFTYSVTPANADTYTFVVTDANGCQKTAVVTVDPITNPTVTAVQTNASCNGASDGSVTLTGAGGSGGFTYSNNASTGFTTNPTFTGLAAGSYTFYVRDSKGCQGSVAVTITQPVTLAATITTVPFSCNAANGKVAGTVTINVTAGTGTAPYQYSFNGSAFSSNNVLTLNDNAADQPFTYSVRDAKGCPVTGSGTLLRLNPPTDLTFASPAVTCTATTTTVTLTATNGVGALQYETIAPSPVIVPKQTSNAFAGLAPGTYMFRVTDANGCYYTEAYTVNPVTPITVTASKLSDVLCNGGNTGSIRLNVSGFGSTYSYTVNGGTAVTGVNTATVTLSNLTANTYAIVITDEVTGCTANASITIGQPAAALSATYTAVNANCFVSTSEVTVTAAGGTPVYRYSFVQDGAPAGTYTNNNKANLDPAVNLNWDVYVIDANGCTFKLDVTITRDPVPTVTASATGQCFGVGSYTITATPGAGLVAPLSYSINGGASYQAGNTFVITTPGSYTVRIKDGNGCTANSNVVIVNNALTLNAVLDKDITCSAPVNAQITLTPAGGIGPFTYTSSPNTGTFAGNVFTTGTAGSYTFTVTDSRGCTATSSAVIVTTPVLPEITGVTQTQNINCNGDATAAIAITIDNTKGQAPFVYTVLNTTTGVNYGSQTSGLAAGDYVVTVTDAKGCTDTFNITILQPTPIVVSRTVTPITCGAGGVSLGSITINSVTGGTPNYTYHVTGVNGYNKQITNQTGSTAVFEVVDFGLYQIIITDANGCTNIEQNVFVASPPDDLDITVTPPPADCSSLGSAVVAIGAASTNITGPGPFHFAVYTGPGMVYSAPTTLPWYDEDAVGSKKTSIPNLLPGVKYTFIVHDGGTGCYYYETAEFPIPTNSTLTVTGLTANNITCRGSNNGNVSFTVNSTYPTATPISYEIYDAFTLVSTGITGTGTVPANGNLAINNLGALSFGNYVVVIRETAGATNAGCSVATNSFNITESAIDLSVTASVSKNANCNPNSGIITAIGKDGTAPYTYLLLPDTDPVPTATTAGWASANTFNRNAGNYVAYVKDAYGCIKAAPVTLDRDADPTITAPAEICYDGTPFTITITGTVDPAVAGAPTYSVNGSTFQTSPNFTFNASGIYTLVIKDGNGCTATTTYEVKPQLLLNVALTKELDCTATPNAQITLTATGGYNTAYTYEYSTNGGGSYTTMATNVLSTSVLGNYIFRVSDAKLPTACQATETFTLDPLPNTVFTTTQTDVSCNGGSDGTITVNVTSGVGPYEYQLDGGTFQTSNVFTGLSAGNSYIITVRDAKSCIFPSSAITILQPTALTATSAITANLVCATGNLPTKAVVTVTAADGTAPYLYSFDGGATYTSTNTYETFAGITFDVFVKDAKECIFILPNGVDVPALNPPTNMDITGTPIYCAPAANTTSTVTISNVINGVGTLQYEILSPVAVPKQTSAVFAGLAPDTYLFQVTDANGCTFQKSYTVVPVTNISIAGQLVSNVVCNGQANGAVRFTVADYGTAYTAVLTAGTGTLTQTGNTVNVTGLVPGTYTVQVTDNTTSCTATASVVVTQPAALGLTIVSNVNANCNFGAKVEVAAAGGTPNYRYQFVQDGAAPNPLDYDTAANAVLDPAVNTQWDAYAIDANGCVTMVDITIATDALPTINSSAGLYCYTGTPVPITITGTYVGTPTYSIGNGYQSSPNFVLNAPGNYVFYIKDGNGCIVSSPYTLRQELLLQATLTQDLTCAGSASITLLATQGTLTYTGFEVDFNGGGYVAATSPYTAAAPGTYTFRVTDSQGCQALSIPVIVTPTTTPTATFTQTNVSCIGGNDGSIIVTAANGILPYQYRINGGTYQSSNIFTGLTAGTYNIEVQDAKQCTSVIVTATITEPTALAATAVLTQSLTCGTGNATQPAVVTVNVTAGTGTAPYQYSFNGGTNYSATNTFTTYSSGTVTAYVKDANNCIIAVPVSVTIPALNPPTNMDITGTPIYCAPAANTTSTVTISNVINGVGTLQYEILSPVAVPKQTSAVFAGLAPDTYLFQVTDANGCTFQKSYTVVPVTNISIAGQLVSNVVCNGQANGAVRFTVADYGTAYTAVLTAGTGTLTQTGNTVNVTGLVPGTYTVQVTDNTTSCTATASVVVTQPAALGLTIVSNVNANCNFGAKVEVAAAGGTPNYRYQFVQDGAAPNPLDYDTAANAVLDPAVNTQWDAYAIDANGCVTMVDITIATDALPTINSSAGLYCYTGTPVPITITGTYVGTPTYSIGNGYQSSPNFVLNAPGNYVFYIKDGNGCIVSSPYTLRQELLLQATLTQDLTCAGSASITLLATQGTLTYTGFEVDFNGGGYVAATSPYTAAAPGTYTFRVTDSQGCQALSIPVIVTPTTTPTATFTQTNVSCIGGNDGSIIVTAANGILPYQYRINGGTYQSSNIFTGLTAGTYNIEVQDAKQCTSVIVTATITEPTALAATAVLTQSLTCGTGNATQPAVVTVNVTAGTGTAPYQYSFNGGTNYSATNTFTTYSSGTVTAYVKDANNCIIAVPVSVTIPALNPPTINTITGTPIYCAPTASTTSTVTVTVTNGVGALHYEILSPASAVTNTSGATSGVFTLLDAGTYLFQVTDANGCKDEEYYTVDPLVNITIAGQLVNDVSCNGGANGSVKFDVDNFTGTYTVALIGGPTTGTITQTGKVVTLTNLPIGTYTVEVTDQTTNCTASASVTVGEPSVLTLTETTNINANCNSGAQVSVTAAGGTPNYQYAFIAGTGTPTAADYSNSNNAVLDPAVSLNWRAYVIDSNNCETFIPITIAVDPLPSAITANVTSQCPTAAGEYTFTVNVGSGVAPYEYSIGNGFQSSPTFTVNAAGTYDITVRDANACTATATAAVTISPALQLDTTVNALPSCTLNNGVITATATGGSGTANYRYTLDGGVIVNTTPAVFNNVAPGTHIVRVRDVVTGCAFQVTIEIAPATVITGLALQGRNVSCKGGSDGSIITSLTPSGAGVNDNPVYTYTLTGTTALGVAVNRPAQTDNVFENLEAGDYTVTVTSGRGCQDSEDIRISEPNVITVGAPVIAQYGCAAGTNASGYATITVNSVTGGSGNYVIYEFLKNGVVVQKGADNVYSEADFLGGSYTVNVYDDNGCMGSTTGTAVVNPFISLDDINVTVNTAVTCTSNEDITVTVSTTGGTPVLLNYTVTGTNGNTFSQTNTNGVFTGLTIGDYLITVQNPATGCTIEEVHYVNDPNTFEIQAVTVNGKICFGAANGSVDLTFVDNQLNPTDDAGVFNYVITGPVPSNGTSTNAGPVRISNLTAGQYTVVATLVNNPFCTVSTLFTIEQPAAELTLTTTKADITCAAGNNDGQITATAIGGWDNGYEYQLLLNGTVLVDYSAQAVFPGLSAGNYTINVRDNAGCIDTATEVLVVPAPIVINATANATMLTCFGDKSGVITVDPPTGGQGSNYMYTLNIVSANPVVSSGPQSSPVFSGLGAGTYTITVTDGFNCSATSTNIVINEPTEVVPTLVEETSQTCLTQATLTLSAVGGTAPYTYSDDASFTTTLGTFTSSVTFAVPVGKHSYYVKDAIGCVGFVSNEIAIDPLEPLDIDVDVTNAVVKCTGEATGVIVAEAKGGLGNYVYTLENAGGTVVQGPQSTGIFEDLVIGDYIVKVVSGDCEDASALITINEPPVALQATFDATNVSCFGENNGKIVVTATGGTGQIKYAISPDLNQFDSINIFDKLTFGTYTVIAQDENGCYVMTDVVITQPALPLSAAVTPNSILGEQCVGDLNGEFTIDIAGGTAPYTVSLDNINGPFVAVTGTQHTFDGLAGGNHTAFVKDANGCDYEIEVLVPTAVDLDPLREVVYGCETNTVTVTINGTVDPSEVDYALDNQAGPYQLDNVFKDVAPGTHVIYARHTNGCIQPTASFNIVAFDKLTIKLSDGQPEMNVISVTGVGGAPSYEYSFNGEPFTTSNKYKIYKSGDYEVIVRDQNGCTATMIVPMTYVDVCIDNYFTPNGDGISDTWGPGCTNIYNNLVFEIFDRYGRVIAKYHYGEKWDGKYQGSELPTGDYWYVLKLNDEKDSREFVGHFTLYR</sequence>
<feature type="domain" description="PKD/Chitinase" evidence="2">
    <location>
        <begin position="2963"/>
        <end position="3043"/>
    </location>
</feature>
<proteinExistence type="predicted"/>
<dbReference type="SMART" id="SM00089">
    <property type="entry name" value="PKD"/>
    <property type="match status" value="5"/>
</dbReference>
<protein>
    <submittedName>
        <fullName evidence="3">T9SS type B sorting domain-containing protein</fullName>
    </submittedName>
</protein>
<feature type="domain" description="PKD/Chitinase" evidence="2">
    <location>
        <begin position="5736"/>
        <end position="5808"/>
    </location>
</feature>
<feature type="domain" description="PKD/Chitinase" evidence="2">
    <location>
        <begin position="4992"/>
        <end position="5069"/>
    </location>
</feature>
<keyword evidence="4" id="KW-1185">Reference proteome</keyword>
<reference evidence="3 4" key="1">
    <citation type="submission" date="2021-03" db="EMBL/GenBank/DDBJ databases">
        <title>Flavobacterium kribbensis sp. nov, an endophytic bacteria, isolated from soybean.</title>
        <authorList>
            <person name="Lee J."/>
            <person name="Seo J."/>
        </authorList>
    </citation>
    <scope>NUCLEOTIDE SEQUENCE [LARGE SCALE GENOMIC DNA]</scope>
    <source>
        <strain evidence="3 4">BB8</strain>
    </source>
</reference>
<accession>A0ABX7QJT6</accession>
<evidence type="ECO:0000259" key="2">
    <source>
        <dbReference type="SMART" id="SM00089"/>
    </source>
</evidence>
<dbReference type="InterPro" id="IPR022409">
    <property type="entry name" value="PKD/Chitinase_dom"/>
</dbReference>
<gene>
    <name evidence="3" type="ORF">J0383_11335</name>
</gene>
<dbReference type="InterPro" id="IPR026341">
    <property type="entry name" value="T9SS_type_B"/>
</dbReference>
<feature type="domain" description="PKD/Chitinase" evidence="2">
    <location>
        <begin position="4422"/>
        <end position="4499"/>
    </location>
</feature>
<feature type="signal peptide" evidence="1">
    <location>
        <begin position="1"/>
        <end position="24"/>
    </location>
</feature>
<dbReference type="EMBL" id="CP071448">
    <property type="protein sequence ID" value="QSW91370.1"/>
    <property type="molecule type" value="Genomic_DNA"/>
</dbReference>
<feature type="chain" id="PRO_5046602069" evidence="1">
    <location>
        <begin position="25"/>
        <end position="7002"/>
    </location>
</feature>
<name>A0ABX7QJT6_9FLAO</name>
<evidence type="ECO:0000313" key="4">
    <source>
        <dbReference type="Proteomes" id="UP000663440"/>
    </source>
</evidence>
<organism evidence="3 4">
    <name type="scientific">Flavobacterium endoglycinae</name>
    <dbReference type="NCBI Taxonomy" id="2816357"/>
    <lineage>
        <taxon>Bacteria</taxon>
        <taxon>Pseudomonadati</taxon>
        <taxon>Bacteroidota</taxon>
        <taxon>Flavobacteriia</taxon>
        <taxon>Flavobacteriales</taxon>
        <taxon>Flavobacteriaceae</taxon>
        <taxon>Flavobacterium</taxon>
    </lineage>
</organism>